<dbReference type="Proteomes" id="UP000465810">
    <property type="component" value="Unassembled WGS sequence"/>
</dbReference>
<evidence type="ECO:0000313" key="3">
    <source>
        <dbReference type="Proteomes" id="UP000465810"/>
    </source>
</evidence>
<dbReference type="AlphaFoldDB" id="A0A7X4K5L8"/>
<evidence type="ECO:0000259" key="1">
    <source>
        <dbReference type="Pfam" id="PF03372"/>
    </source>
</evidence>
<dbReference type="InterPro" id="IPR005135">
    <property type="entry name" value="Endo/exonuclease/phosphatase"/>
</dbReference>
<name>A0A7X4K5L8_9SPHN</name>
<gene>
    <name evidence="2" type="ORF">GR702_00635</name>
</gene>
<dbReference type="SUPFAM" id="SSF55486">
    <property type="entry name" value="Metalloproteases ('zincins'), catalytic domain"/>
    <property type="match status" value="1"/>
</dbReference>
<sequence>MSMLESGSYEGEAEGLRFEFRVGRDTEGPLRTISADVTRDGAFVASLICEALREEPATGQATGTVRFRGHPDLVSGSLRLEVDGRGIGSFYLAVDLEGNYRDVFAGRLERRGDFMRRLTIEIDGIEGTKPPSTEGFAGRSGLVTIARAFETAGFETTVRVDPFRIKAPDPMRARGYTLAEIHSAMEAASLRDPADGLHVHMFVCSYLAGRDGRGVLGVMYDYEADLNRRPREGVAVFYDHPLLSDPRVPEADRNREYVFTAVHEIGHALNLLHSFDKARPSALSWMQYPHLYPKGYEASRDHDGTSAFWRRFPETFDADELVHLHHASVREIAAGGFPFGTYEDGLSQPFGGPGQPRLTRPGGNPLRAIGGIDLAIASLKRVHQLGEPVFVSARITNATAEPIHFPDALDPAHGYLRLTIRSPSGRTFTYRPPARMCTQAGLVRLPARQEYAGFDGIPLFLGADGPVFTEPGDYEVRAELAGVNGSRVLYSKPATVRIAVPDAPTEDFARRLWDNRGALHALYLRHPLAAHDAWNDIAEAGLPGQHGNTTEGYFDYIAGLGWATPFAPGHGRREYHPDFGKAAEHMRRVDPSGLPQSVRQRVAALCAEQEHEPARLRTFALPHGIAPAGPVPLRAPELMRASVPPGGLFGFLGLDGAVSEEPLDPLQRIVPSLRDEAAFADIVSWNIEHFHNEANWTKIPKIAELIRSFRCDFWALQEVDERSLAELTEAINTGGNVRYGYIAVPGSGQQSGAIFRRDTTRVRVIEPPVDIEAELAQEIRVELSNGKTADRKVFHRRPMFLEVQVSQGAAVFDFRCAIVHLKSTDTKLADTGSSIREASARTLARWIARDRESGSETDYLILGDMNAETARQGLAAFSAENDLALLSLGMREDYGHDALTRVASRRLLDHIVVTRDLVAAMPEEDLGEQLIVRSDLELAAFTKDYSDHIPVAVRFIIGD</sequence>
<dbReference type="PANTHER" id="PTHR42834">
    <property type="entry name" value="ENDONUCLEASE/EXONUCLEASE/PHOSPHATASE FAMILY PROTEIN (AFU_ORTHOLOGUE AFUA_3G09210)"/>
    <property type="match status" value="1"/>
</dbReference>
<accession>A0A7X4K5L8</accession>
<feature type="domain" description="Endonuclease/exonuclease/phosphatase" evidence="1">
    <location>
        <begin position="683"/>
        <end position="948"/>
    </location>
</feature>
<dbReference type="PANTHER" id="PTHR42834:SF1">
    <property type="entry name" value="ENDONUCLEASE_EXONUCLEASE_PHOSPHATASE FAMILY PROTEIN (AFU_ORTHOLOGUE AFUA_3G09210)"/>
    <property type="match status" value="1"/>
</dbReference>
<keyword evidence="3" id="KW-1185">Reference proteome</keyword>
<dbReference type="Gene3D" id="3.40.390.10">
    <property type="entry name" value="Collagenase (Catalytic Domain)"/>
    <property type="match status" value="1"/>
</dbReference>
<dbReference type="Gene3D" id="3.60.10.10">
    <property type="entry name" value="Endonuclease/exonuclease/phosphatase"/>
    <property type="match status" value="1"/>
</dbReference>
<organism evidence="2 3">
    <name type="scientific">Novosphingobium silvae</name>
    <dbReference type="NCBI Taxonomy" id="2692619"/>
    <lineage>
        <taxon>Bacteria</taxon>
        <taxon>Pseudomonadati</taxon>
        <taxon>Pseudomonadota</taxon>
        <taxon>Alphaproteobacteria</taxon>
        <taxon>Sphingomonadales</taxon>
        <taxon>Sphingomonadaceae</taxon>
        <taxon>Novosphingobium</taxon>
    </lineage>
</organism>
<dbReference type="SUPFAM" id="SSF56219">
    <property type="entry name" value="DNase I-like"/>
    <property type="match status" value="1"/>
</dbReference>
<protein>
    <recommendedName>
        <fullName evidence="1">Endonuclease/exonuclease/phosphatase domain-containing protein</fullName>
    </recommendedName>
</protein>
<dbReference type="Pfam" id="PF03372">
    <property type="entry name" value="Exo_endo_phos"/>
    <property type="match status" value="1"/>
</dbReference>
<dbReference type="InterPro" id="IPR024079">
    <property type="entry name" value="MetalloPept_cat_dom_sf"/>
</dbReference>
<proteinExistence type="predicted"/>
<dbReference type="GO" id="GO:0008237">
    <property type="term" value="F:metallopeptidase activity"/>
    <property type="evidence" value="ECO:0007669"/>
    <property type="project" value="InterPro"/>
</dbReference>
<dbReference type="EMBL" id="WVTD01000001">
    <property type="protein sequence ID" value="MYL96280.1"/>
    <property type="molecule type" value="Genomic_DNA"/>
</dbReference>
<evidence type="ECO:0000313" key="2">
    <source>
        <dbReference type="EMBL" id="MYL96280.1"/>
    </source>
</evidence>
<comment type="caution">
    <text evidence="2">The sequence shown here is derived from an EMBL/GenBank/DDBJ whole genome shotgun (WGS) entry which is preliminary data.</text>
</comment>
<reference evidence="2 3" key="1">
    <citation type="submission" date="2019-12" db="EMBL/GenBank/DDBJ databases">
        <authorList>
            <person name="Feng G."/>
            <person name="Zhu H."/>
        </authorList>
    </citation>
    <scope>NUCLEOTIDE SEQUENCE [LARGE SCALE GENOMIC DNA]</scope>
    <source>
        <strain evidence="2 3">FGD1</strain>
    </source>
</reference>
<dbReference type="InterPro" id="IPR036691">
    <property type="entry name" value="Endo/exonu/phosph_ase_sf"/>
</dbReference>
<dbReference type="RefSeq" id="WP_160984021.1">
    <property type="nucleotide sequence ID" value="NZ_WVTD01000001.1"/>
</dbReference>